<feature type="compositionally biased region" description="Low complexity" evidence="1">
    <location>
        <begin position="188"/>
        <end position="205"/>
    </location>
</feature>
<evidence type="ECO:0008006" key="6">
    <source>
        <dbReference type="Google" id="ProtNLM"/>
    </source>
</evidence>
<gene>
    <name evidence="4" type="ORF">KGD84_02585</name>
</gene>
<keyword evidence="3" id="KW-0732">Signal</keyword>
<keyword evidence="2" id="KW-0472">Membrane</keyword>
<evidence type="ECO:0000256" key="3">
    <source>
        <dbReference type="SAM" id="SignalP"/>
    </source>
</evidence>
<dbReference type="EMBL" id="CP074133">
    <property type="protein sequence ID" value="QUX23298.1"/>
    <property type="molecule type" value="Genomic_DNA"/>
</dbReference>
<accession>A0ABX8BNS2</accession>
<evidence type="ECO:0000313" key="4">
    <source>
        <dbReference type="EMBL" id="QUX23298.1"/>
    </source>
</evidence>
<proteinExistence type="predicted"/>
<feature type="transmembrane region" description="Helical" evidence="2">
    <location>
        <begin position="388"/>
        <end position="409"/>
    </location>
</feature>
<keyword evidence="5" id="KW-1185">Reference proteome</keyword>
<organism evidence="4 5">
    <name type="scientific">Nocardiopsis changdeensis</name>
    <dbReference type="NCBI Taxonomy" id="2831969"/>
    <lineage>
        <taxon>Bacteria</taxon>
        <taxon>Bacillati</taxon>
        <taxon>Actinomycetota</taxon>
        <taxon>Actinomycetes</taxon>
        <taxon>Streptosporangiales</taxon>
        <taxon>Nocardiopsidaceae</taxon>
        <taxon>Nocardiopsis</taxon>
    </lineage>
</organism>
<protein>
    <recommendedName>
        <fullName evidence="6">Htaa domain-containing protein</fullName>
    </recommendedName>
</protein>
<feature type="region of interest" description="Disordered" evidence="1">
    <location>
        <begin position="354"/>
        <end position="380"/>
    </location>
</feature>
<feature type="compositionally biased region" description="Acidic residues" evidence="1">
    <location>
        <begin position="140"/>
        <end position="151"/>
    </location>
</feature>
<reference evidence="4 5" key="1">
    <citation type="submission" date="2021-05" db="EMBL/GenBank/DDBJ databases">
        <title>Direct Submission.</title>
        <authorList>
            <person name="Li K."/>
            <person name="Gao J."/>
        </authorList>
    </citation>
    <scope>NUCLEOTIDE SEQUENCE [LARGE SCALE GENOMIC DNA]</scope>
    <source>
        <strain evidence="4 5">Mg02</strain>
    </source>
</reference>
<feature type="compositionally biased region" description="Basic and acidic residues" evidence="1">
    <location>
        <begin position="176"/>
        <end position="186"/>
    </location>
</feature>
<dbReference type="Proteomes" id="UP000676079">
    <property type="component" value="Chromosome"/>
</dbReference>
<feature type="signal peptide" evidence="3">
    <location>
        <begin position="1"/>
        <end position="32"/>
    </location>
</feature>
<feature type="region of interest" description="Disordered" evidence="1">
    <location>
        <begin position="135"/>
        <end position="210"/>
    </location>
</feature>
<evidence type="ECO:0000256" key="1">
    <source>
        <dbReference type="SAM" id="MobiDB-lite"/>
    </source>
</evidence>
<name>A0ABX8BNS2_9ACTN</name>
<sequence length="422" mass="42715">MVTPARTTAHRLLGGTAAAALGLTLSVPPAAAAATAVDPLVWGNAQAWAANGDAVSGYSTAVSFGGDNEARGDTADVYGPLAPYVDIEGSSRTVIGAEGAAATAVVDSAVLRLTVADLIALGMIDVPAGIDLSPSAPDTLDAEPTSEEGEDPLSPYWDVPTPEGGEEPRPQQPPADGDHSHLKEESESPGPEDSGPASPSPSESPTDGVIALDDSSTRRFAAEGPLEADDALEVSVADVVTTASAGYDGHTGSGFEHGALRAFGVPVDPLRPGRAQVVEDVLEVVDEEGETVLEVPVAVHFASVQETFDDEDPDWRGQGARSRLSVTVNVGEAEDGNGLTVDFADSWALGSTYAADSGASPSPDGRTGTAPQAQQRPGNDLAMTGSSLAALVTAALVAIGGGSAATFLARKRTSAMDDRIGD</sequence>
<keyword evidence="2" id="KW-0812">Transmembrane</keyword>
<evidence type="ECO:0000256" key="2">
    <source>
        <dbReference type="SAM" id="Phobius"/>
    </source>
</evidence>
<keyword evidence="2" id="KW-1133">Transmembrane helix</keyword>
<evidence type="ECO:0000313" key="5">
    <source>
        <dbReference type="Proteomes" id="UP000676079"/>
    </source>
</evidence>
<feature type="chain" id="PRO_5047231468" description="Htaa domain-containing protein" evidence="3">
    <location>
        <begin position="33"/>
        <end position="422"/>
    </location>
</feature>